<keyword evidence="2" id="KW-1185">Reference proteome</keyword>
<protein>
    <submittedName>
        <fullName evidence="1">Uncharacterized protein</fullName>
    </submittedName>
</protein>
<gene>
    <name evidence="1" type="ORF">BP5553_01139</name>
</gene>
<dbReference type="AlphaFoldDB" id="A0A370U050"/>
<accession>A0A370U050</accession>
<name>A0A370U050_9HELO</name>
<reference evidence="1 2" key="1">
    <citation type="journal article" date="2018" name="IMA Fungus">
        <title>IMA Genome-F 9: Draft genome sequence of Annulohypoxylon stygium, Aspergillus mulundensis, Berkeleyomyces basicola (syn. Thielaviopsis basicola), Ceratocystis smalleyi, two Cercospora beticola strains, Coleophoma cylindrospora, Fusarium fracticaudum, Phialophora cf. hyalina, and Morchella septimelata.</title>
        <authorList>
            <person name="Wingfield B.D."/>
            <person name="Bills G.F."/>
            <person name="Dong Y."/>
            <person name="Huang W."/>
            <person name="Nel W.J."/>
            <person name="Swalarsk-Parry B.S."/>
            <person name="Vaghefi N."/>
            <person name="Wilken P.M."/>
            <person name="An Z."/>
            <person name="de Beer Z.W."/>
            <person name="De Vos L."/>
            <person name="Chen L."/>
            <person name="Duong T.A."/>
            <person name="Gao Y."/>
            <person name="Hammerbacher A."/>
            <person name="Kikkert J.R."/>
            <person name="Li Y."/>
            <person name="Li H."/>
            <person name="Li K."/>
            <person name="Li Q."/>
            <person name="Liu X."/>
            <person name="Ma X."/>
            <person name="Naidoo K."/>
            <person name="Pethybridge S.J."/>
            <person name="Sun J."/>
            <person name="Steenkamp E.T."/>
            <person name="van der Nest M.A."/>
            <person name="van Wyk S."/>
            <person name="Wingfield M.J."/>
            <person name="Xiong C."/>
            <person name="Yue Q."/>
            <person name="Zhang X."/>
        </authorList>
    </citation>
    <scope>NUCLEOTIDE SEQUENCE [LARGE SCALE GENOMIC DNA]</scope>
    <source>
        <strain evidence="1 2">BP 5553</strain>
    </source>
</reference>
<dbReference type="Proteomes" id="UP000254866">
    <property type="component" value="Unassembled WGS sequence"/>
</dbReference>
<dbReference type="RefSeq" id="XP_031873816.1">
    <property type="nucleotide sequence ID" value="XM_032009762.1"/>
</dbReference>
<dbReference type="GeneID" id="43593988"/>
<proteinExistence type="predicted"/>
<evidence type="ECO:0000313" key="1">
    <source>
        <dbReference type="EMBL" id="RDL41160.1"/>
    </source>
</evidence>
<evidence type="ECO:0000313" key="2">
    <source>
        <dbReference type="Proteomes" id="UP000254866"/>
    </source>
</evidence>
<comment type="caution">
    <text evidence="1">The sequence shown here is derived from an EMBL/GenBank/DDBJ whole genome shotgun (WGS) entry which is preliminary data.</text>
</comment>
<dbReference type="EMBL" id="NPIC01000001">
    <property type="protein sequence ID" value="RDL41160.1"/>
    <property type="molecule type" value="Genomic_DNA"/>
</dbReference>
<organism evidence="1 2">
    <name type="scientific">Venustampulla echinocandica</name>
    <dbReference type="NCBI Taxonomy" id="2656787"/>
    <lineage>
        <taxon>Eukaryota</taxon>
        <taxon>Fungi</taxon>
        <taxon>Dikarya</taxon>
        <taxon>Ascomycota</taxon>
        <taxon>Pezizomycotina</taxon>
        <taxon>Leotiomycetes</taxon>
        <taxon>Helotiales</taxon>
        <taxon>Pleuroascaceae</taxon>
        <taxon>Venustampulla</taxon>
    </lineage>
</organism>
<sequence length="131" mass="14190">MSSNNNIAANDLSGMDAGHGFDYGMANLDTYASSVDAAIDWDPAIISRIDKNVKELAEALKLSDGGRLVELEKAVSEMKSELDKLYAWADSVRPTMEQTYRKVEHLIAKDVANGGFVSASETQVNFSSVAQ</sequence>